<organism evidence="2 3">
    <name type="scientific">Helicobacter suis</name>
    <dbReference type="NCBI Taxonomy" id="104628"/>
    <lineage>
        <taxon>Bacteria</taxon>
        <taxon>Pseudomonadati</taxon>
        <taxon>Campylobacterota</taxon>
        <taxon>Epsilonproteobacteria</taxon>
        <taxon>Campylobacterales</taxon>
        <taxon>Helicobacteraceae</taxon>
        <taxon>Helicobacter</taxon>
    </lineage>
</organism>
<proteinExistence type="predicted"/>
<dbReference type="EMBL" id="AP019774">
    <property type="protein sequence ID" value="BCD69468.1"/>
    <property type="molecule type" value="Genomic_DNA"/>
</dbReference>
<gene>
    <name evidence="2" type="ORF">SNTW_01130</name>
</gene>
<feature type="domain" description="GmrSD restriction endonucleases N-terminal" evidence="1">
    <location>
        <begin position="26"/>
        <end position="234"/>
    </location>
</feature>
<evidence type="ECO:0000259" key="1">
    <source>
        <dbReference type="Pfam" id="PF03235"/>
    </source>
</evidence>
<evidence type="ECO:0000313" key="2">
    <source>
        <dbReference type="EMBL" id="BCD69468.1"/>
    </source>
</evidence>
<dbReference type="Proteomes" id="UP000317935">
    <property type="component" value="Chromosome"/>
</dbReference>
<name>A0A6J4CVG8_9HELI</name>
<dbReference type="PANTHER" id="PTHR35149">
    <property type="entry name" value="SLL5132 PROTEIN"/>
    <property type="match status" value="1"/>
</dbReference>
<protein>
    <recommendedName>
        <fullName evidence="1">GmrSD restriction endonucleases N-terminal domain-containing protein</fullName>
    </recommendedName>
</protein>
<dbReference type="RefSeq" id="WP_064430062.1">
    <property type="nucleotide sequence ID" value="NZ_AP019774.1"/>
</dbReference>
<sequence>MDSYTLLEFLDFKFLEVSKAHNILTAEVPMLQRDYAQGRRSQERVANAFLDAIFDVLRGEREVLHLDLIYGYQDKNIFKLIDGQQRITTLWLLYYLLYQKVGRIDNIKDKLEKFTYNTRESSAEFCQNLLKEEKEFESNKEPSSVIYLKGGIFGDSGDVKNDPTIKAMIHMLDLIYDKLQSNQLQDIANLIDRLKNVTFSVINMEDFKLGEDLYIKMNARGKPLSRFENLKAFIEQANISNIKLLSAIDNTWSDYFFDPKYPETFDDRFFHFLHYANAFFALEHKYTEQDNKDQQGQENITITDILNTERAIDKSYKFLQIEDNLELLNRMIGLLPQWQEEGKKLWFFGVEGPKFFNQTLGNKEVCYFFALLFMVKTSAGKLNLDYLRICGHFIENSYLYIEEIEGCFRLLKEISEGVTKDNFYRFLSEYKRTLQFNEKVYEVEHRKAKLISNNPDWREVLEKVSDHKYLRGYVDFLLNFSGGKDKEDLEKFREYAKLTIKV</sequence>
<evidence type="ECO:0000313" key="3">
    <source>
        <dbReference type="Proteomes" id="UP000317935"/>
    </source>
</evidence>
<dbReference type="Pfam" id="PF03235">
    <property type="entry name" value="GmrSD_N"/>
    <property type="match status" value="1"/>
</dbReference>
<dbReference type="InterPro" id="IPR004919">
    <property type="entry name" value="GmrSD_N"/>
</dbReference>
<reference evidence="2 3" key="1">
    <citation type="submission" date="2019-06" db="EMBL/GenBank/DDBJ databases">
        <title>Complete genome sequence of Helicobacter suis SNTW101c.</title>
        <authorList>
            <person name="Rimbara E."/>
            <person name="Suzuki M."/>
            <person name="Matsui H."/>
            <person name="Nakamura M."/>
            <person name="Mori S."/>
            <person name="Shibayama K."/>
        </authorList>
    </citation>
    <scope>NUCLEOTIDE SEQUENCE [LARGE SCALE GENOMIC DNA]</scope>
    <source>
        <strain evidence="2 3">SNTW101c</strain>
    </source>
</reference>
<dbReference type="PANTHER" id="PTHR35149:SF1">
    <property type="entry name" value="DUF5655 DOMAIN-CONTAINING PROTEIN"/>
    <property type="match status" value="1"/>
</dbReference>
<dbReference type="AlphaFoldDB" id="A0A6J4CVG8"/>
<accession>A0A6J4CVG8</accession>